<evidence type="ECO:0000313" key="1">
    <source>
        <dbReference type="EMBL" id="MBC5621661.1"/>
    </source>
</evidence>
<sequence length="405" mass="46720">MKEKIHSYQGVINEEISYLLYYYKNQLGELILSDSDTLVNDAYLKCDDIPPIELDDFGAFIRFSQFRNMESIKCFYISESNLHYCTIEGVLFDKTRNKLLKYPPKKETTSYIIPDFVSSINDDAFDGCLNLKSIFLPDKFKFWIQLGGCENLLQILVSDTHPTYSTIDGVLFDKRKTMLIRFPRGREGNYTIPEGIVSIYDLGGDKLTSITIPESVTSIRDIYAPNLEQFIVSPSNSKYSTVDGFLVSKDEQQLILYPKAAKKPYTIPETNNTIQRHVLGHYNGYLSILIPNHIEYIDEEAFQGQHLISITLGRNIKRIKYHAFHLGYWNCLRNRPVNLDWKLPYSCKFKSPLKEVHCRASIPPLLVEAFDKSSKERAILYVPKGSLQAYKNAIEWCEFATIIEE</sequence>
<name>A0ABR7D144_9BACT</name>
<accession>A0ABR7D144</accession>
<gene>
    <name evidence="1" type="ORF">H8S64_11180</name>
</gene>
<dbReference type="InterPro" id="IPR026906">
    <property type="entry name" value="LRR_5"/>
</dbReference>
<keyword evidence="2" id="KW-1185">Reference proteome</keyword>
<dbReference type="Gene3D" id="3.80.10.10">
    <property type="entry name" value="Ribonuclease Inhibitor"/>
    <property type="match status" value="4"/>
</dbReference>
<organism evidence="1 2">
    <name type="scientific">Butyricimonas hominis</name>
    <dbReference type="NCBI Taxonomy" id="2763032"/>
    <lineage>
        <taxon>Bacteria</taxon>
        <taxon>Pseudomonadati</taxon>
        <taxon>Bacteroidota</taxon>
        <taxon>Bacteroidia</taxon>
        <taxon>Bacteroidales</taxon>
        <taxon>Odoribacteraceae</taxon>
        <taxon>Butyricimonas</taxon>
    </lineage>
</organism>
<protein>
    <submittedName>
        <fullName evidence="1">Leucine-rich repeat protein</fullName>
    </submittedName>
</protein>
<dbReference type="Proteomes" id="UP000646484">
    <property type="component" value="Unassembled WGS sequence"/>
</dbReference>
<dbReference type="RefSeq" id="WP_186976129.1">
    <property type="nucleotide sequence ID" value="NZ_JACOOH010000004.1"/>
</dbReference>
<comment type="caution">
    <text evidence="1">The sequence shown here is derived from an EMBL/GenBank/DDBJ whole genome shotgun (WGS) entry which is preliminary data.</text>
</comment>
<dbReference type="InterPro" id="IPR032675">
    <property type="entry name" value="LRR_dom_sf"/>
</dbReference>
<dbReference type="Pfam" id="PF13306">
    <property type="entry name" value="LRR_5"/>
    <property type="match status" value="2"/>
</dbReference>
<proteinExistence type="predicted"/>
<evidence type="ECO:0000313" key="2">
    <source>
        <dbReference type="Proteomes" id="UP000646484"/>
    </source>
</evidence>
<reference evidence="1 2" key="1">
    <citation type="submission" date="2020-08" db="EMBL/GenBank/DDBJ databases">
        <title>Genome public.</title>
        <authorList>
            <person name="Liu C."/>
            <person name="Sun Q."/>
        </authorList>
    </citation>
    <scope>NUCLEOTIDE SEQUENCE [LARGE SCALE GENOMIC DNA]</scope>
    <source>
        <strain evidence="1 2">NSJ-56</strain>
    </source>
</reference>
<dbReference type="EMBL" id="JACOOH010000004">
    <property type="protein sequence ID" value="MBC5621661.1"/>
    <property type="molecule type" value="Genomic_DNA"/>
</dbReference>